<keyword evidence="2" id="KW-1185">Reference proteome</keyword>
<gene>
    <name evidence="1" type="ORF">AB0I59_28725</name>
</gene>
<dbReference type="Proteomes" id="UP001551675">
    <property type="component" value="Unassembled WGS sequence"/>
</dbReference>
<dbReference type="EMBL" id="JBFALK010000017">
    <property type="protein sequence ID" value="MEV0972607.1"/>
    <property type="molecule type" value="Genomic_DNA"/>
</dbReference>
<reference evidence="1 2" key="1">
    <citation type="submission" date="2024-06" db="EMBL/GenBank/DDBJ databases">
        <title>The Natural Products Discovery Center: Release of the First 8490 Sequenced Strains for Exploring Actinobacteria Biosynthetic Diversity.</title>
        <authorList>
            <person name="Kalkreuter E."/>
            <person name="Kautsar S.A."/>
            <person name="Yang D."/>
            <person name="Bader C.D."/>
            <person name="Teijaro C.N."/>
            <person name="Fluegel L."/>
            <person name="Davis C.M."/>
            <person name="Simpson J.R."/>
            <person name="Lauterbach L."/>
            <person name="Steele A.D."/>
            <person name="Gui C."/>
            <person name="Meng S."/>
            <person name="Li G."/>
            <person name="Viehrig K."/>
            <person name="Ye F."/>
            <person name="Su P."/>
            <person name="Kiefer A.F."/>
            <person name="Nichols A."/>
            <person name="Cepeda A.J."/>
            <person name="Yan W."/>
            <person name="Fan B."/>
            <person name="Jiang Y."/>
            <person name="Adhikari A."/>
            <person name="Zheng C.-J."/>
            <person name="Schuster L."/>
            <person name="Cowan T.M."/>
            <person name="Smanski M.J."/>
            <person name="Chevrette M.G."/>
            <person name="De Carvalho L.P.S."/>
            <person name="Shen B."/>
        </authorList>
    </citation>
    <scope>NUCLEOTIDE SEQUENCE [LARGE SCALE GENOMIC DNA]</scope>
    <source>
        <strain evidence="1 2">NPDC050100</strain>
    </source>
</reference>
<sequence length="364" mass="40802">MDPVKQQAKQQVEDPVRRIAQAVLYEGYLLWPYRQSALKNRHRWTLGGIHPRAYGTAGGDAWYAQTQCLVEAAPEDTVDVEVRFLHAVAYDPARPREDGNGTRLEPVPELMAGDRRHLPREEATEREVPVCDLRLGALVEHPHRVPIDVPAGREVEWLSDPSGRRVGAIVRTWRKVRGEVEIRAERSAPGVFRLTVLVVNTSGWEGDDREEAMRRTLLSCHTVLRAHGDGGFVSLMDPPAELRTVAEGCRNIGVWPVLVGPEGTRDTMLSAPIILYDHPEIAPESPGDLFDSTEIDQLLTLSVLSLTDEERREIRDGDPRAREILDRCASLTPDQLMRLHGTLRDVRPDMRPDMRPMTGEGPGT</sequence>
<evidence type="ECO:0000313" key="2">
    <source>
        <dbReference type="Proteomes" id="UP001551675"/>
    </source>
</evidence>
<organism evidence="1 2">
    <name type="scientific">Microtetraspora glauca</name>
    <dbReference type="NCBI Taxonomy" id="1996"/>
    <lineage>
        <taxon>Bacteria</taxon>
        <taxon>Bacillati</taxon>
        <taxon>Actinomycetota</taxon>
        <taxon>Actinomycetes</taxon>
        <taxon>Streptosporangiales</taxon>
        <taxon>Streptosporangiaceae</taxon>
        <taxon>Microtetraspora</taxon>
    </lineage>
</organism>
<protein>
    <submittedName>
        <fullName evidence="1">Uncharacterized protein</fullName>
    </submittedName>
</protein>
<accession>A0ABV3GM67</accession>
<comment type="caution">
    <text evidence="1">The sequence shown here is derived from an EMBL/GenBank/DDBJ whole genome shotgun (WGS) entry which is preliminary data.</text>
</comment>
<name>A0ABV3GM67_MICGL</name>
<evidence type="ECO:0000313" key="1">
    <source>
        <dbReference type="EMBL" id="MEV0972607.1"/>
    </source>
</evidence>
<proteinExistence type="predicted"/>
<dbReference type="RefSeq" id="WP_358137854.1">
    <property type="nucleotide sequence ID" value="NZ_JBFALK010000017.1"/>
</dbReference>